<evidence type="ECO:0000313" key="2">
    <source>
        <dbReference type="Proteomes" id="UP000516424"/>
    </source>
</evidence>
<reference evidence="1 2" key="1">
    <citation type="journal article" date="2011" name="Microbiology">
        <title>Transcriptome response to different carbon sources in Acetobacter aceti.</title>
        <authorList>
            <person name="Sakurai K."/>
            <person name="Arai H."/>
            <person name="Ishii M."/>
            <person name="Igarashi Y."/>
        </authorList>
    </citation>
    <scope>NUCLEOTIDE SEQUENCE [LARGE SCALE GENOMIC DNA]</scope>
    <source>
        <strain evidence="1 2">NBRC 14818</strain>
    </source>
</reference>
<sequence length="75" mass="7785">MKKASGNVAFLKKATPKNFLLFQGGYPTGISALSISGVQIDGFCIHIGFKPVLTIFAAETAFAIAVVTPVSRVGA</sequence>
<dbReference type="AlphaFoldDB" id="A0AB33IHL2"/>
<gene>
    <name evidence="1" type="ORF">EMQ_2186</name>
</gene>
<dbReference type="Proteomes" id="UP000516424">
    <property type="component" value="Chromosome"/>
</dbReference>
<organism evidence="1 2">
    <name type="scientific">Acetobacter aceti NBRC 14818</name>
    <dbReference type="NCBI Taxonomy" id="887700"/>
    <lineage>
        <taxon>Bacteria</taxon>
        <taxon>Pseudomonadati</taxon>
        <taxon>Pseudomonadota</taxon>
        <taxon>Alphaproteobacteria</taxon>
        <taxon>Acetobacterales</taxon>
        <taxon>Acetobacteraceae</taxon>
        <taxon>Acetobacter</taxon>
        <taxon>Acetobacter subgen. Acetobacter</taxon>
    </lineage>
</organism>
<accession>A0AB33IHL2</accession>
<name>A0AB33IHL2_ACEAC</name>
<dbReference type="EMBL" id="AP023410">
    <property type="protein sequence ID" value="BCK76580.1"/>
    <property type="molecule type" value="Genomic_DNA"/>
</dbReference>
<evidence type="ECO:0000313" key="1">
    <source>
        <dbReference type="EMBL" id="BCK76580.1"/>
    </source>
</evidence>
<protein>
    <submittedName>
        <fullName evidence="1">Uncharacterized protein</fullName>
    </submittedName>
</protein>
<proteinExistence type="predicted"/>
<keyword evidence="2" id="KW-1185">Reference proteome</keyword>